<dbReference type="AlphaFoldDB" id="A0A9N8E3P4"/>
<dbReference type="EMBL" id="CAICTM010000511">
    <property type="protein sequence ID" value="CAB9511981.1"/>
    <property type="molecule type" value="Genomic_DNA"/>
</dbReference>
<proteinExistence type="predicted"/>
<protein>
    <submittedName>
        <fullName evidence="1">Uncharacterized protein</fullName>
    </submittedName>
</protein>
<name>A0A9N8E3P4_9STRA</name>
<comment type="caution">
    <text evidence="1">The sequence shown here is derived from an EMBL/GenBank/DDBJ whole genome shotgun (WGS) entry which is preliminary data.</text>
</comment>
<dbReference type="Proteomes" id="UP001153069">
    <property type="component" value="Unassembled WGS sequence"/>
</dbReference>
<sequence>MYSRRVSKIARSCSDGDVKVFCQEHKKLDMARYKCPFDGKNHQKRQGIDEAKYIAHARFACTGSINGDSDDNRRGIVNEDSEIHGAPIEEERSHNELEAVAEQTNANDGAADADIEMADSAECFNETAAGNDHGFAGEQLSTGDDSAWDESWSRISDIGDLVLDSPDDPWGGFDGSEAFSFVCVDGASADEK</sequence>
<evidence type="ECO:0000313" key="1">
    <source>
        <dbReference type="EMBL" id="CAB9511981.1"/>
    </source>
</evidence>
<keyword evidence="2" id="KW-1185">Reference proteome</keyword>
<organism evidence="1 2">
    <name type="scientific">Seminavis robusta</name>
    <dbReference type="NCBI Taxonomy" id="568900"/>
    <lineage>
        <taxon>Eukaryota</taxon>
        <taxon>Sar</taxon>
        <taxon>Stramenopiles</taxon>
        <taxon>Ochrophyta</taxon>
        <taxon>Bacillariophyta</taxon>
        <taxon>Bacillariophyceae</taxon>
        <taxon>Bacillariophycidae</taxon>
        <taxon>Naviculales</taxon>
        <taxon>Naviculaceae</taxon>
        <taxon>Seminavis</taxon>
    </lineage>
</organism>
<accession>A0A9N8E3P4</accession>
<reference evidence="1" key="1">
    <citation type="submission" date="2020-06" db="EMBL/GenBank/DDBJ databases">
        <authorList>
            <consortium name="Plant Systems Biology data submission"/>
        </authorList>
    </citation>
    <scope>NUCLEOTIDE SEQUENCE</scope>
    <source>
        <strain evidence="1">D6</strain>
    </source>
</reference>
<gene>
    <name evidence="1" type="ORF">SEMRO_512_G157700.1</name>
</gene>
<evidence type="ECO:0000313" key="2">
    <source>
        <dbReference type="Proteomes" id="UP001153069"/>
    </source>
</evidence>